<keyword evidence="2" id="KW-1185">Reference proteome</keyword>
<evidence type="ECO:0000313" key="1">
    <source>
        <dbReference type="EMBL" id="SFM61556.1"/>
    </source>
</evidence>
<name>A0A1I4SAK9_9HYPH</name>
<gene>
    <name evidence="1" type="ORF">SAMN05192568_104122</name>
</gene>
<dbReference type="STRING" id="582667.SAMN05192568_104122"/>
<reference evidence="2" key="1">
    <citation type="submission" date="2016-10" db="EMBL/GenBank/DDBJ databases">
        <authorList>
            <person name="Varghese N."/>
            <person name="Submissions S."/>
        </authorList>
    </citation>
    <scope>NUCLEOTIDE SEQUENCE [LARGE SCALE GENOMIC DNA]</scope>
    <source>
        <strain evidence="2">BL36</strain>
    </source>
</reference>
<proteinExistence type="predicted"/>
<dbReference type="RefSeq" id="WP_092045523.1">
    <property type="nucleotide sequence ID" value="NZ_FOTK01000041.1"/>
</dbReference>
<dbReference type="AlphaFoldDB" id="A0A1I4SAK9"/>
<dbReference type="Proteomes" id="UP000199048">
    <property type="component" value="Unassembled WGS sequence"/>
</dbReference>
<dbReference type="EMBL" id="FOTK01000041">
    <property type="protein sequence ID" value="SFM61556.1"/>
    <property type="molecule type" value="Genomic_DNA"/>
</dbReference>
<sequence>MSRRTVSWNTIDRAGHNSRPKIPAGLLSARAQVQGFARFQRRPLVVAGKFDRSAIMTAAAIAATGLQERYGLTRTAALSTALKAAWQAAKMARTAAAH</sequence>
<protein>
    <submittedName>
        <fullName evidence="1">Uncharacterized protein</fullName>
    </submittedName>
</protein>
<accession>A0A1I4SAK9</accession>
<dbReference type="OrthoDB" id="7999567at2"/>
<organism evidence="1 2">
    <name type="scientific">Methylobacterium pseudosasicola</name>
    <dbReference type="NCBI Taxonomy" id="582667"/>
    <lineage>
        <taxon>Bacteria</taxon>
        <taxon>Pseudomonadati</taxon>
        <taxon>Pseudomonadota</taxon>
        <taxon>Alphaproteobacteria</taxon>
        <taxon>Hyphomicrobiales</taxon>
        <taxon>Methylobacteriaceae</taxon>
        <taxon>Methylobacterium</taxon>
    </lineage>
</organism>
<evidence type="ECO:0000313" key="2">
    <source>
        <dbReference type="Proteomes" id="UP000199048"/>
    </source>
</evidence>